<evidence type="ECO:0000313" key="2">
    <source>
        <dbReference type="Proteomes" id="UP000789920"/>
    </source>
</evidence>
<sequence>VFAAKKNKEFELKSGKLLYSEDFASFYTLGETGIVVISSFLSESRNDITVEMDMMKGLNHGFELLAQARVKKLVLDLQNNYGGFIKVSQFVVHRLFLSVNPFFPNDNLVTPLFSLSVRRASEISGSFTEFSPKAYLNAYTQQQFNDTTDFLGENFQTRDNHRVRTTNKYIDANNTQDFQEIIGSNAKPLPWQSKNMVILTNGLCGSACAALAQHLSDYENVKTVAVGGFYNRPMSYSSFIGGSVLDFESLMGTLKELNVTDYNIAPREFLISANFNFTFREIYGWKDERVLLEFSFKPAKKRLYYNDKNVRDPSLLWVERDQRPHLDYDTSDE</sequence>
<feature type="non-terminal residue" evidence="1">
    <location>
        <position position="333"/>
    </location>
</feature>
<feature type="non-terminal residue" evidence="1">
    <location>
        <position position="1"/>
    </location>
</feature>
<reference evidence="1" key="1">
    <citation type="submission" date="2021-06" db="EMBL/GenBank/DDBJ databases">
        <authorList>
            <person name="Kallberg Y."/>
            <person name="Tangrot J."/>
            <person name="Rosling A."/>
        </authorList>
    </citation>
    <scope>NUCLEOTIDE SEQUENCE</scope>
    <source>
        <strain evidence="1">MA461A</strain>
    </source>
</reference>
<keyword evidence="2" id="KW-1185">Reference proteome</keyword>
<evidence type="ECO:0000313" key="1">
    <source>
        <dbReference type="EMBL" id="CAG8754722.1"/>
    </source>
</evidence>
<name>A0ACA9QJ82_9GLOM</name>
<comment type="caution">
    <text evidence="1">The sequence shown here is derived from an EMBL/GenBank/DDBJ whole genome shotgun (WGS) entry which is preliminary data.</text>
</comment>
<dbReference type="EMBL" id="CAJVQC010033728">
    <property type="protein sequence ID" value="CAG8754722.1"/>
    <property type="molecule type" value="Genomic_DNA"/>
</dbReference>
<protein>
    <submittedName>
        <fullName evidence="1">35663_t:CDS:1</fullName>
    </submittedName>
</protein>
<gene>
    <name evidence="1" type="ORF">RPERSI_LOCUS14557</name>
</gene>
<organism evidence="1 2">
    <name type="scientific">Racocetra persica</name>
    <dbReference type="NCBI Taxonomy" id="160502"/>
    <lineage>
        <taxon>Eukaryota</taxon>
        <taxon>Fungi</taxon>
        <taxon>Fungi incertae sedis</taxon>
        <taxon>Mucoromycota</taxon>
        <taxon>Glomeromycotina</taxon>
        <taxon>Glomeromycetes</taxon>
        <taxon>Diversisporales</taxon>
        <taxon>Gigasporaceae</taxon>
        <taxon>Racocetra</taxon>
    </lineage>
</organism>
<proteinExistence type="predicted"/>
<accession>A0ACA9QJ82</accession>
<dbReference type="Proteomes" id="UP000789920">
    <property type="component" value="Unassembled WGS sequence"/>
</dbReference>